<evidence type="ECO:0000313" key="4">
    <source>
        <dbReference type="Proteomes" id="UP000321379"/>
    </source>
</evidence>
<dbReference type="PANTHER" id="PTHR32182:SF22">
    <property type="entry name" value="ATP-DEPENDENT ENDONUCLEASE, OLD FAMILY-RELATED"/>
    <property type="match status" value="1"/>
</dbReference>
<dbReference type="InterPro" id="IPR027417">
    <property type="entry name" value="P-loop_NTPase"/>
</dbReference>
<evidence type="ECO:0000259" key="2">
    <source>
        <dbReference type="Pfam" id="PF13175"/>
    </source>
</evidence>
<dbReference type="Pfam" id="PF13175">
    <property type="entry name" value="AAA_15"/>
    <property type="match status" value="1"/>
</dbReference>
<name>A0A5C8UDM8_9MICO</name>
<dbReference type="GO" id="GO:0006302">
    <property type="term" value="P:double-strand break repair"/>
    <property type="evidence" value="ECO:0007669"/>
    <property type="project" value="TreeGrafter"/>
</dbReference>
<dbReference type="PANTHER" id="PTHR32182">
    <property type="entry name" value="DNA REPLICATION AND REPAIR PROTEIN RECF"/>
    <property type="match status" value="1"/>
</dbReference>
<reference evidence="3 4" key="1">
    <citation type="submission" date="2019-08" db="EMBL/GenBank/DDBJ databases">
        <title>Bacterial whole genome sequence for Glaciihabitans sp. CHu50b-6-2.</title>
        <authorList>
            <person name="Jin L."/>
        </authorList>
    </citation>
    <scope>NUCLEOTIDE SEQUENCE [LARGE SCALE GENOMIC DNA]</scope>
    <source>
        <strain evidence="3 4">CHu50b-6-2</strain>
    </source>
</reference>
<dbReference type="GO" id="GO:0005524">
    <property type="term" value="F:ATP binding"/>
    <property type="evidence" value="ECO:0007669"/>
    <property type="project" value="UniProtKB-KW"/>
</dbReference>
<dbReference type="Gene3D" id="3.40.50.300">
    <property type="entry name" value="P-loop containing nucleotide triphosphate hydrolases"/>
    <property type="match status" value="1"/>
</dbReference>
<dbReference type="AlphaFoldDB" id="A0A5C8UDM8"/>
<feature type="non-terminal residue" evidence="3">
    <location>
        <position position="82"/>
    </location>
</feature>
<dbReference type="Proteomes" id="UP000321379">
    <property type="component" value="Unassembled WGS sequence"/>
</dbReference>
<dbReference type="GO" id="GO:0000731">
    <property type="term" value="P:DNA synthesis involved in DNA repair"/>
    <property type="evidence" value="ECO:0007669"/>
    <property type="project" value="TreeGrafter"/>
</dbReference>
<gene>
    <name evidence="3" type="ORF">FVP33_19365</name>
</gene>
<sequence length="82" mass="8804">AEALADSSTIKLVRLRTRNYRSLRDVTISVGDDLSIFIGANASGKSTILDALRFLSEAVQRGKFGPPVSARGGWLNLAWKGA</sequence>
<keyword evidence="1" id="KW-0742">SOS response</keyword>
<dbReference type="SUPFAM" id="SSF52540">
    <property type="entry name" value="P-loop containing nucleoside triphosphate hydrolases"/>
    <property type="match status" value="1"/>
</dbReference>
<keyword evidence="3" id="KW-0547">Nucleotide-binding</keyword>
<dbReference type="EMBL" id="VRMG01000169">
    <property type="protein sequence ID" value="TXN25294.1"/>
    <property type="molecule type" value="Genomic_DNA"/>
</dbReference>
<keyword evidence="4" id="KW-1185">Reference proteome</keyword>
<protein>
    <submittedName>
        <fullName evidence="3">ATP-binding protein</fullName>
    </submittedName>
</protein>
<dbReference type="InterPro" id="IPR041685">
    <property type="entry name" value="AAA_GajA/Old/RecF-like"/>
</dbReference>
<dbReference type="GO" id="GO:0009432">
    <property type="term" value="P:SOS response"/>
    <property type="evidence" value="ECO:0007669"/>
    <property type="project" value="UniProtKB-KW"/>
</dbReference>
<feature type="non-terminal residue" evidence="3">
    <location>
        <position position="1"/>
    </location>
</feature>
<comment type="caution">
    <text evidence="3">The sequence shown here is derived from an EMBL/GenBank/DDBJ whole genome shotgun (WGS) entry which is preliminary data.</text>
</comment>
<feature type="domain" description="Endonuclease GajA/Old nuclease/RecF-like AAA" evidence="2">
    <location>
        <begin position="11"/>
        <end position="57"/>
    </location>
</feature>
<accession>A0A5C8UDM8</accession>
<evidence type="ECO:0000313" key="3">
    <source>
        <dbReference type="EMBL" id="TXN25294.1"/>
    </source>
</evidence>
<organism evidence="3 4">
    <name type="scientific">Lacisediminihabitans profunda</name>
    <dbReference type="NCBI Taxonomy" id="2594790"/>
    <lineage>
        <taxon>Bacteria</taxon>
        <taxon>Bacillati</taxon>
        <taxon>Actinomycetota</taxon>
        <taxon>Actinomycetes</taxon>
        <taxon>Micrococcales</taxon>
        <taxon>Microbacteriaceae</taxon>
        <taxon>Lacisediminihabitans</taxon>
    </lineage>
</organism>
<keyword evidence="3" id="KW-0067">ATP-binding</keyword>
<keyword evidence="1" id="KW-0227">DNA damage</keyword>
<proteinExistence type="predicted"/>
<evidence type="ECO:0000256" key="1">
    <source>
        <dbReference type="ARBA" id="ARBA00023236"/>
    </source>
</evidence>